<accession>A0ABU7H345</accession>
<keyword evidence="2" id="KW-0472">Membrane</keyword>
<proteinExistence type="predicted"/>
<reference evidence="4 5" key="1">
    <citation type="submission" date="2024-01" db="EMBL/GenBank/DDBJ databases">
        <title>Pedobacter sp. nov., isolated from oil-contaminated soil.</title>
        <authorList>
            <person name="Le N.T.T."/>
        </authorList>
    </citation>
    <scope>NUCLEOTIDE SEQUENCE [LARGE SCALE GENOMIC DNA]</scope>
    <source>
        <strain evidence="4 5">VNH31</strain>
    </source>
</reference>
<dbReference type="EMBL" id="JAZDQU010000002">
    <property type="protein sequence ID" value="MEE1885675.1"/>
    <property type="molecule type" value="Genomic_DNA"/>
</dbReference>
<name>A0ABU7H345_9SPHI</name>
<keyword evidence="1" id="KW-0175">Coiled coil</keyword>
<evidence type="ECO:0000313" key="4">
    <source>
        <dbReference type="EMBL" id="MEE1885675.1"/>
    </source>
</evidence>
<sequence length="172" mass="19948">MKVKLIILLFCCCSYTEILAQSLSPYEVQRQKVNQLLVERSNKFSQYDKSLAARTGIFGLQTKKDIKNSNEILREIVLNDNAIFRELKVLLDYKDLVTQEISQAANTKEDRIKDYKKSIKKLQDQNELLKIKLEKTESGETFQFILIILLIVALLGLSVLFYKTKNLLKQNN</sequence>
<feature type="chain" id="PRO_5047338371" evidence="3">
    <location>
        <begin position="21"/>
        <end position="172"/>
    </location>
</feature>
<feature type="coiled-coil region" evidence="1">
    <location>
        <begin position="105"/>
        <end position="139"/>
    </location>
</feature>
<evidence type="ECO:0000256" key="2">
    <source>
        <dbReference type="SAM" id="Phobius"/>
    </source>
</evidence>
<keyword evidence="2" id="KW-1133">Transmembrane helix</keyword>
<evidence type="ECO:0000256" key="1">
    <source>
        <dbReference type="SAM" id="Coils"/>
    </source>
</evidence>
<evidence type="ECO:0000313" key="5">
    <source>
        <dbReference type="Proteomes" id="UP001337681"/>
    </source>
</evidence>
<keyword evidence="5" id="KW-1185">Reference proteome</keyword>
<organism evidence="4 5">
    <name type="scientific">Pedobacter flavus</name>
    <dbReference type="NCBI Taxonomy" id="3113906"/>
    <lineage>
        <taxon>Bacteria</taxon>
        <taxon>Pseudomonadati</taxon>
        <taxon>Bacteroidota</taxon>
        <taxon>Sphingobacteriia</taxon>
        <taxon>Sphingobacteriales</taxon>
        <taxon>Sphingobacteriaceae</taxon>
        <taxon>Pedobacter</taxon>
    </lineage>
</organism>
<keyword evidence="3" id="KW-0732">Signal</keyword>
<feature type="signal peptide" evidence="3">
    <location>
        <begin position="1"/>
        <end position="20"/>
    </location>
</feature>
<protein>
    <submittedName>
        <fullName evidence="4">Uncharacterized protein</fullName>
    </submittedName>
</protein>
<dbReference type="Proteomes" id="UP001337681">
    <property type="component" value="Unassembled WGS sequence"/>
</dbReference>
<feature type="transmembrane region" description="Helical" evidence="2">
    <location>
        <begin position="142"/>
        <end position="162"/>
    </location>
</feature>
<comment type="caution">
    <text evidence="4">The sequence shown here is derived from an EMBL/GenBank/DDBJ whole genome shotgun (WGS) entry which is preliminary data.</text>
</comment>
<keyword evidence="2" id="KW-0812">Transmembrane</keyword>
<gene>
    <name evidence="4" type="ORF">VRU49_09630</name>
</gene>
<evidence type="ECO:0000256" key="3">
    <source>
        <dbReference type="SAM" id="SignalP"/>
    </source>
</evidence>
<dbReference type="RefSeq" id="WP_330146570.1">
    <property type="nucleotide sequence ID" value="NZ_JAZDQU010000002.1"/>
</dbReference>